<dbReference type="EMBL" id="JASAOG010000008">
    <property type="protein sequence ID" value="KAK0067216.1"/>
    <property type="molecule type" value="Genomic_DNA"/>
</dbReference>
<gene>
    <name evidence="1" type="ORF">Bpfe_003314</name>
</gene>
<accession>A0AAD8C6D1</accession>
<name>A0AAD8C6D1_BIOPF</name>
<reference evidence="1" key="1">
    <citation type="journal article" date="2023" name="PLoS Negl. Trop. Dis.">
        <title>A genome sequence for Biomphalaria pfeifferi, the major vector snail for the human-infecting parasite Schistosoma mansoni.</title>
        <authorList>
            <person name="Bu L."/>
            <person name="Lu L."/>
            <person name="Laidemitt M.R."/>
            <person name="Zhang S.M."/>
            <person name="Mutuku M."/>
            <person name="Mkoji G."/>
            <person name="Steinauer M."/>
            <person name="Loker E.S."/>
        </authorList>
    </citation>
    <scope>NUCLEOTIDE SEQUENCE</scope>
    <source>
        <strain evidence="1">KasaAsao</strain>
    </source>
</reference>
<evidence type="ECO:0000313" key="2">
    <source>
        <dbReference type="Proteomes" id="UP001233172"/>
    </source>
</evidence>
<keyword evidence="2" id="KW-1185">Reference proteome</keyword>
<organism evidence="1 2">
    <name type="scientific">Biomphalaria pfeifferi</name>
    <name type="common">Bloodfluke planorb</name>
    <name type="synonym">Freshwater snail</name>
    <dbReference type="NCBI Taxonomy" id="112525"/>
    <lineage>
        <taxon>Eukaryota</taxon>
        <taxon>Metazoa</taxon>
        <taxon>Spiralia</taxon>
        <taxon>Lophotrochozoa</taxon>
        <taxon>Mollusca</taxon>
        <taxon>Gastropoda</taxon>
        <taxon>Heterobranchia</taxon>
        <taxon>Euthyneura</taxon>
        <taxon>Panpulmonata</taxon>
        <taxon>Hygrophila</taxon>
        <taxon>Lymnaeoidea</taxon>
        <taxon>Planorbidae</taxon>
        <taxon>Biomphalaria</taxon>
    </lineage>
</organism>
<protein>
    <submittedName>
        <fullName evidence="1">Electroneutral sodium bicarbonate exchanger 1-like isoform X1</fullName>
    </submittedName>
</protein>
<evidence type="ECO:0000313" key="1">
    <source>
        <dbReference type="EMBL" id="KAK0067216.1"/>
    </source>
</evidence>
<reference evidence="1" key="2">
    <citation type="submission" date="2023-04" db="EMBL/GenBank/DDBJ databases">
        <authorList>
            <person name="Bu L."/>
            <person name="Lu L."/>
            <person name="Laidemitt M.R."/>
            <person name="Zhang S.M."/>
            <person name="Mutuku M."/>
            <person name="Mkoji G."/>
            <person name="Steinauer M."/>
            <person name="Loker E.S."/>
        </authorList>
    </citation>
    <scope>NUCLEOTIDE SEQUENCE</scope>
    <source>
        <strain evidence="1">KasaAsao</strain>
        <tissue evidence="1">Whole Snail</tissue>
    </source>
</reference>
<dbReference type="Proteomes" id="UP001233172">
    <property type="component" value="Unassembled WGS sequence"/>
</dbReference>
<sequence>ASSSLENSDCTNGTRSVPVINIKEEPIEMSDQSEAYGSNEAIVKGHENNSWSHVTITIS</sequence>
<feature type="non-terminal residue" evidence="1">
    <location>
        <position position="1"/>
    </location>
</feature>
<dbReference type="AlphaFoldDB" id="A0AAD8C6D1"/>
<proteinExistence type="predicted"/>
<comment type="caution">
    <text evidence="1">The sequence shown here is derived from an EMBL/GenBank/DDBJ whole genome shotgun (WGS) entry which is preliminary data.</text>
</comment>